<dbReference type="EMBL" id="MU006050">
    <property type="protein sequence ID" value="KAF2857331.1"/>
    <property type="molecule type" value="Genomic_DNA"/>
</dbReference>
<reference evidence="3" key="1">
    <citation type="journal article" date="2020" name="Stud. Mycol.">
        <title>101 Dothideomycetes genomes: a test case for predicting lifestyles and emergence of pathogens.</title>
        <authorList>
            <person name="Haridas S."/>
            <person name="Albert R."/>
            <person name="Binder M."/>
            <person name="Bloem J."/>
            <person name="Labutti K."/>
            <person name="Salamov A."/>
            <person name="Andreopoulos B."/>
            <person name="Baker S."/>
            <person name="Barry K."/>
            <person name="Bills G."/>
            <person name="Bluhm B."/>
            <person name="Cannon C."/>
            <person name="Castanera R."/>
            <person name="Culley D."/>
            <person name="Daum C."/>
            <person name="Ezra D."/>
            <person name="Gonzalez J."/>
            <person name="Henrissat B."/>
            <person name="Kuo A."/>
            <person name="Liang C."/>
            <person name="Lipzen A."/>
            <person name="Lutzoni F."/>
            <person name="Magnuson J."/>
            <person name="Mondo S."/>
            <person name="Nolan M."/>
            <person name="Ohm R."/>
            <person name="Pangilinan J."/>
            <person name="Park H.-J."/>
            <person name="Ramirez L."/>
            <person name="Alfaro M."/>
            <person name="Sun H."/>
            <person name="Tritt A."/>
            <person name="Yoshinaga Y."/>
            <person name="Zwiers L.-H."/>
            <person name="Turgeon B."/>
            <person name="Goodwin S."/>
            <person name="Spatafora J."/>
            <person name="Crous P."/>
            <person name="Grigoriev I."/>
        </authorList>
    </citation>
    <scope>NUCLEOTIDE SEQUENCE</scope>
    <source>
        <strain evidence="3">CBS 480.64</strain>
    </source>
</reference>
<feature type="region of interest" description="Disordered" evidence="1">
    <location>
        <begin position="1"/>
        <end position="24"/>
    </location>
</feature>
<evidence type="ECO:0008006" key="5">
    <source>
        <dbReference type="Google" id="ProtNLM"/>
    </source>
</evidence>
<evidence type="ECO:0000313" key="4">
    <source>
        <dbReference type="Proteomes" id="UP000799421"/>
    </source>
</evidence>
<protein>
    <recommendedName>
        <fullName evidence="5">Fucose-specific lectin</fullName>
    </recommendedName>
</protein>
<keyword evidence="4" id="KW-1185">Reference proteome</keyword>
<dbReference type="AlphaFoldDB" id="A0A6A7BPS2"/>
<keyword evidence="2" id="KW-0812">Transmembrane</keyword>
<feature type="non-terminal residue" evidence="3">
    <location>
        <position position="1"/>
    </location>
</feature>
<keyword evidence="2" id="KW-1133">Transmembrane helix</keyword>
<sequence>MIVSTHLAPSNPDDRPEIVSPLTPKESCERMNVISRPSSLSGQTCPGTDTDDILTRPISCPYEESRPISCPNEGQSRPPTCPKAEEECSTRCPEEPTHPISCPNAEPTCPIQRSDCQQNGPTTCIESEPIYPTHGPDTGPMIPNKAAEDCPKPSGAVPEPECPRSKAPIPIWSSPDVWGDKERRSLLPKEPVSLGAGLEEKERSNSSMGKEYAGSNSDLERAKNAGPGTSKRGLKMCLLMLLALIFLLALALGIGLGVGLGAKKHHRNPSSSQNQSTPTSSTSIAASTNDIVPISPSSGPIEGSDPGSTSSSNAALNFQPSKALNCTGSENPSPKQPINGTGIAFTSHPDYRTPGSNRIFANLYYQEPSKGDLYIHQLYLNGTWSNLKLPIDYQPKLNTPIAALPTLFKNDTTWNIFFVTTSNRIYHRLYHDPGFSGGWGIYPDASSPMPLKDKTPILACSFHYGSRNTTNGYYAEDGINLFFTANTTSENPSGSAVEMWTYQHYTWTHTYTWHGASLPIGCDSRERSTVAGVYLTDNSGRVTSWTRDMNSDTSSWSACGASRAVPWERDTFLKGDGTWVYTLLQGEVRAWEYTNVWDCEATQAEVRGPWVVASGVNRTSVGAARLLLESEREMPVAFYQEGEGTGLLGSVFNKTTGVWDQGGEVLRC</sequence>
<feature type="compositionally biased region" description="Basic and acidic residues" evidence="1">
    <location>
        <begin position="178"/>
        <end position="187"/>
    </location>
</feature>
<dbReference type="Gene3D" id="2.120.10.70">
    <property type="entry name" value="Fucose-specific lectin"/>
    <property type="match status" value="1"/>
</dbReference>
<feature type="transmembrane region" description="Helical" evidence="2">
    <location>
        <begin position="238"/>
        <end position="262"/>
    </location>
</feature>
<feature type="region of interest" description="Disordered" evidence="1">
    <location>
        <begin position="111"/>
        <end position="228"/>
    </location>
</feature>
<dbReference type="SUPFAM" id="SSF89372">
    <property type="entry name" value="Fucose-specific lectin"/>
    <property type="match status" value="1"/>
</dbReference>
<gene>
    <name evidence="3" type="ORF">K470DRAFT_297177</name>
</gene>
<feature type="region of interest" description="Disordered" evidence="1">
    <location>
        <begin position="262"/>
        <end position="314"/>
    </location>
</feature>
<evidence type="ECO:0000256" key="1">
    <source>
        <dbReference type="SAM" id="MobiDB-lite"/>
    </source>
</evidence>
<keyword evidence="2" id="KW-0472">Membrane</keyword>
<feature type="compositionally biased region" description="Basic and acidic residues" evidence="1">
    <location>
        <begin position="83"/>
        <end position="97"/>
    </location>
</feature>
<feature type="compositionally biased region" description="Polar residues" evidence="1">
    <location>
        <begin position="114"/>
        <end position="125"/>
    </location>
</feature>
<dbReference type="Proteomes" id="UP000799421">
    <property type="component" value="Unassembled WGS sequence"/>
</dbReference>
<evidence type="ECO:0000256" key="2">
    <source>
        <dbReference type="SAM" id="Phobius"/>
    </source>
</evidence>
<accession>A0A6A7BPS2</accession>
<feature type="region of interest" description="Disordered" evidence="1">
    <location>
        <begin position="37"/>
        <end position="56"/>
    </location>
</feature>
<organism evidence="3 4">
    <name type="scientific">Piedraia hortae CBS 480.64</name>
    <dbReference type="NCBI Taxonomy" id="1314780"/>
    <lineage>
        <taxon>Eukaryota</taxon>
        <taxon>Fungi</taxon>
        <taxon>Dikarya</taxon>
        <taxon>Ascomycota</taxon>
        <taxon>Pezizomycotina</taxon>
        <taxon>Dothideomycetes</taxon>
        <taxon>Dothideomycetidae</taxon>
        <taxon>Capnodiales</taxon>
        <taxon>Piedraiaceae</taxon>
        <taxon>Piedraia</taxon>
    </lineage>
</organism>
<proteinExistence type="predicted"/>
<name>A0A6A7BPS2_9PEZI</name>
<feature type="compositionally biased region" description="Polar residues" evidence="1">
    <location>
        <begin position="37"/>
        <end position="47"/>
    </location>
</feature>
<feature type="region of interest" description="Disordered" evidence="1">
    <location>
        <begin position="65"/>
        <end position="99"/>
    </location>
</feature>
<feature type="compositionally biased region" description="Low complexity" evidence="1">
    <location>
        <begin position="269"/>
        <end position="308"/>
    </location>
</feature>
<evidence type="ECO:0000313" key="3">
    <source>
        <dbReference type="EMBL" id="KAF2857331.1"/>
    </source>
</evidence>